<dbReference type="InterPro" id="IPR027417">
    <property type="entry name" value="P-loop_NTPase"/>
</dbReference>
<accession>A0A0G2FSS3</accession>
<organism evidence="14 15">
    <name type="scientific">Phaeomoniella chlamydospora</name>
    <name type="common">Phaeoacremonium chlamydosporum</name>
    <dbReference type="NCBI Taxonomy" id="158046"/>
    <lineage>
        <taxon>Eukaryota</taxon>
        <taxon>Fungi</taxon>
        <taxon>Dikarya</taxon>
        <taxon>Ascomycota</taxon>
        <taxon>Pezizomycotina</taxon>
        <taxon>Eurotiomycetes</taxon>
        <taxon>Chaetothyriomycetidae</taxon>
        <taxon>Phaeomoniellales</taxon>
        <taxon>Phaeomoniellaceae</taxon>
        <taxon>Phaeomoniella</taxon>
    </lineage>
</organism>
<dbReference type="Proteomes" id="UP000053317">
    <property type="component" value="Unassembled WGS sequence"/>
</dbReference>
<feature type="transmembrane region" description="Helical" evidence="11">
    <location>
        <begin position="284"/>
        <end position="309"/>
    </location>
</feature>
<evidence type="ECO:0000256" key="11">
    <source>
        <dbReference type="SAM" id="Phobius"/>
    </source>
</evidence>
<dbReference type="SMART" id="SM00382">
    <property type="entry name" value="AAA"/>
    <property type="match status" value="2"/>
</dbReference>
<feature type="domain" description="ABC transporter" evidence="12">
    <location>
        <begin position="415"/>
        <end position="694"/>
    </location>
</feature>
<dbReference type="PANTHER" id="PTHR43394:SF11">
    <property type="entry name" value="ATP-BINDING CASSETTE TRANSPORTER"/>
    <property type="match status" value="1"/>
</dbReference>
<dbReference type="InterPro" id="IPR036640">
    <property type="entry name" value="ABC1_TM_sf"/>
</dbReference>
<evidence type="ECO:0000256" key="9">
    <source>
        <dbReference type="ARBA" id="ARBA00023136"/>
    </source>
</evidence>
<dbReference type="FunFam" id="3.40.50.300:FF:000913">
    <property type="entry name" value="ABC multidrug transporter SitT"/>
    <property type="match status" value="1"/>
</dbReference>
<keyword evidence="9 11" id="KW-0472">Membrane</keyword>
<feature type="transmembrane region" description="Helical" evidence="11">
    <location>
        <begin position="347"/>
        <end position="367"/>
    </location>
</feature>
<evidence type="ECO:0000256" key="2">
    <source>
        <dbReference type="ARBA" id="ARBA00007577"/>
    </source>
</evidence>
<comment type="similarity">
    <text evidence="2">Belongs to the ABC transporter superfamily. ABCB family. Multidrug resistance exporter (TC 3.A.1.201) subfamily.</text>
</comment>
<evidence type="ECO:0000256" key="6">
    <source>
        <dbReference type="ARBA" id="ARBA00022741"/>
    </source>
</evidence>
<evidence type="ECO:0000256" key="5">
    <source>
        <dbReference type="ARBA" id="ARBA00022737"/>
    </source>
</evidence>
<feature type="domain" description="ABC transmembrane type-1" evidence="13">
    <location>
        <begin position="59"/>
        <end position="341"/>
    </location>
</feature>
<keyword evidence="5" id="KW-0677">Repeat</keyword>
<gene>
    <name evidence="14" type="ORF">UCRPC4_g06530</name>
</gene>
<dbReference type="GO" id="GO:0090374">
    <property type="term" value="P:oligopeptide export from mitochondrion"/>
    <property type="evidence" value="ECO:0007669"/>
    <property type="project" value="TreeGrafter"/>
</dbReference>
<feature type="transmembrane region" description="Helical" evidence="11">
    <location>
        <begin position="55"/>
        <end position="79"/>
    </location>
</feature>
<evidence type="ECO:0000259" key="13">
    <source>
        <dbReference type="PROSITE" id="PS50929"/>
    </source>
</evidence>
<dbReference type="GO" id="GO:0016887">
    <property type="term" value="F:ATP hydrolysis activity"/>
    <property type="evidence" value="ECO:0007669"/>
    <property type="project" value="InterPro"/>
</dbReference>
<keyword evidence="6" id="KW-0547">Nucleotide-binding</keyword>
<dbReference type="CDD" id="cd18578">
    <property type="entry name" value="ABC_6TM_Pgp_ABCB1_D2_like"/>
    <property type="match status" value="1"/>
</dbReference>
<feature type="transmembrane region" description="Helical" evidence="11">
    <location>
        <begin position="1030"/>
        <end position="1049"/>
    </location>
</feature>
<dbReference type="Gene3D" id="3.40.50.300">
    <property type="entry name" value="P-loop containing nucleotide triphosphate hydrolases"/>
    <property type="match status" value="2"/>
</dbReference>
<dbReference type="PROSITE" id="PS50929">
    <property type="entry name" value="ABC_TM1F"/>
    <property type="match status" value="2"/>
</dbReference>
<keyword evidence="4 11" id="KW-0812">Transmembrane</keyword>
<evidence type="ECO:0000259" key="12">
    <source>
        <dbReference type="PROSITE" id="PS50893"/>
    </source>
</evidence>
<feature type="region of interest" description="Disordered" evidence="10">
    <location>
        <begin position="702"/>
        <end position="726"/>
    </location>
</feature>
<feature type="transmembrane region" description="Helical" evidence="11">
    <location>
        <begin position="211"/>
        <end position="232"/>
    </location>
</feature>
<feature type="domain" description="ABC transmembrane type-1" evidence="13">
    <location>
        <begin position="778"/>
        <end position="1066"/>
    </location>
</feature>
<comment type="subcellular location">
    <subcellularLocation>
        <location evidence="1">Membrane</location>
        <topology evidence="1">Multi-pass membrane protein</topology>
    </subcellularLocation>
</comment>
<sequence>MESPEGKKQGNAVKKVLSYEVCRPSNLIVNAQQWLESSSTYLRLLFFANPSTTDVSLIVVGVVAGIASGIPFPLTGILFGQMIDDLNSATCADDSSGSSDQAYQNEINSKILVVVYLAIAQFITMYAHLACWNMVGARLSHRLREKYFQSLLTKEATFFDNLSPGEVSSRLNSDIQTIQNGTSEKVGICISSASFFVTAYVVAFIKDSTLAGMLVSLVPAYFIMSLVGSHYIEKYSGKVSDAVAAAASIASEGLSNMLVVHAFRANFRLEDQFAADLRIARTQGIFKAVATGIQSGLMYFIAYAANGLAFWQGSKAIAKAVAHNGQGTSVGVIFTVIFILVDGKPGPFVYVILMFLAYLSNTATLVLSQVAPFLQMFGAASASIRKLQKDMDYISTIDGTIETGQKLPPIIKGELELRDVSFAYPSRAEQLVLQDVSLHCAPGKHTAIVGLSGSGKSTIAGLMIRLYDPIGGDVLLDGFNIKELNARQVRSNISLVQQEAMLLDRSILENIAHGLVNSSDPSHDWFKPALLGPELSKVAAAVRNGDSLVEAAEAHGPVIMELVKLIQHATVLADAATFIDTLQHKFGTVVGMNGRLLSGGQRQRIALARALIKNPKILILDEATASLDSKSEQAILTAVEKVAQGRTLISIAHRLSTIKKADKIIVLKAGKLLEQGSHDELSRQKGAYATLLDLQSLNRSEADNVPVDPASPNLRENDTEKAGDLSTTVKSDLSISDADQSPSNESPVSPLEESTKRSSWALMKGMAPMIRPYTLFALLALLAAIVVGGAFSAEAVIFGNTVESLSSCRSVSSIRSHGEFFGLMFFVLAIIEFFANMISWSGFGWVSENIIYTVRVRLFRSLLQQDLQWHQSGDRTPTTLLSYITNDGNLLAGLSGSVIGSTLSIVANLIAAVILTHVVAWKIAIVCLAIVPLLLGIGVMQMRVWERFEARHESAYATSTGLCVEAVKSIKTVSSLSLEHEVMSVYKRTLQGPRKEIVMMGFHASLWLGLSYFVGSLAYALAYWWGSKQIIAGVYSQAQFLIVVFSLLVSAQLWSQMFALAPEISNARAAVSRILNILDLNTCQDFANKSQSTLSDNEKDIEAEAESKRTLSPENLGLDIEFQDVAFTYPGRTDTPVIDNLNLRIRSGQFGALVGPSGAGKSTIISLVERMYIPTRGSILINGVDITKRDDLSFRDDIALVPQDSSLFEGTVRFNIALGSRAGCEATDMEIEEACKLANIHETIIGLPQGYDTPCGTNGSQLSGGQRQRLAIARALIRKPRLLILDEPTSALDAESEKLLQDGLDKVTKDITVLAIAHRLHTIKAADVIFLIDGGRCIDRGTHEELFERSQSYRANVQHQTLSHD</sequence>
<dbReference type="SUPFAM" id="SSF52540">
    <property type="entry name" value="P-loop containing nucleoside triphosphate hydrolases"/>
    <property type="match status" value="2"/>
</dbReference>
<evidence type="ECO:0000256" key="10">
    <source>
        <dbReference type="SAM" id="MobiDB-lite"/>
    </source>
</evidence>
<dbReference type="PANTHER" id="PTHR43394">
    <property type="entry name" value="ATP-DEPENDENT PERMEASE MDL1, MITOCHONDRIAL"/>
    <property type="match status" value="1"/>
</dbReference>
<dbReference type="InterPro" id="IPR003593">
    <property type="entry name" value="AAA+_ATPase"/>
</dbReference>
<evidence type="ECO:0000313" key="15">
    <source>
        <dbReference type="Proteomes" id="UP000053317"/>
    </source>
</evidence>
<dbReference type="PROSITE" id="PS50893">
    <property type="entry name" value="ABC_TRANSPORTER_2"/>
    <property type="match status" value="2"/>
</dbReference>
<dbReference type="CDD" id="cd18577">
    <property type="entry name" value="ABC_6TM_Pgp_ABCB1_D1_like"/>
    <property type="match status" value="1"/>
</dbReference>
<dbReference type="GO" id="GO:0015421">
    <property type="term" value="F:ABC-type oligopeptide transporter activity"/>
    <property type="evidence" value="ECO:0007669"/>
    <property type="project" value="TreeGrafter"/>
</dbReference>
<keyword evidence="3" id="KW-0813">Transport</keyword>
<dbReference type="GO" id="GO:0005524">
    <property type="term" value="F:ATP binding"/>
    <property type="evidence" value="ECO:0007669"/>
    <property type="project" value="UniProtKB-KW"/>
</dbReference>
<evidence type="ECO:0000256" key="7">
    <source>
        <dbReference type="ARBA" id="ARBA00022840"/>
    </source>
</evidence>
<dbReference type="InterPro" id="IPR003439">
    <property type="entry name" value="ABC_transporter-like_ATP-bd"/>
</dbReference>
<dbReference type="InterPro" id="IPR017871">
    <property type="entry name" value="ABC_transporter-like_CS"/>
</dbReference>
<reference evidence="14 15" key="1">
    <citation type="submission" date="2015-05" db="EMBL/GenBank/DDBJ databases">
        <title>Distinctive expansion of gene families associated with plant cell wall degradation and secondary metabolism in the genomes of grapevine trunk pathogens.</title>
        <authorList>
            <person name="Lawrence D.P."/>
            <person name="Travadon R."/>
            <person name="Rolshausen P.E."/>
            <person name="Baumgartner K."/>
        </authorList>
    </citation>
    <scope>NUCLEOTIDE SEQUENCE [LARGE SCALE GENOMIC DNA]</scope>
    <source>
        <strain evidence="14">UCRPC4</strain>
    </source>
</reference>
<feature type="compositionally biased region" description="Polar residues" evidence="10">
    <location>
        <begin position="733"/>
        <end position="747"/>
    </location>
</feature>
<dbReference type="FunFam" id="1.20.1560.10:FF:000057">
    <property type="entry name" value="ABC multidrug transporter SitT"/>
    <property type="match status" value="1"/>
</dbReference>
<feature type="transmembrane region" description="Helical" evidence="11">
    <location>
        <begin position="820"/>
        <end position="846"/>
    </location>
</feature>
<dbReference type="Pfam" id="PF00664">
    <property type="entry name" value="ABC_membrane"/>
    <property type="match status" value="2"/>
</dbReference>
<dbReference type="InterPro" id="IPR011527">
    <property type="entry name" value="ABC1_TM_dom"/>
</dbReference>
<reference evidence="14 15" key="2">
    <citation type="submission" date="2015-05" db="EMBL/GenBank/DDBJ databases">
        <authorList>
            <person name="Morales-Cruz A."/>
            <person name="Amrine K.C."/>
            <person name="Cantu D."/>
        </authorList>
    </citation>
    <scope>NUCLEOTIDE SEQUENCE [LARGE SCALE GENOMIC DNA]</scope>
    <source>
        <strain evidence="14">UCRPC4</strain>
    </source>
</reference>
<dbReference type="EMBL" id="LCWF01000199">
    <property type="protein sequence ID" value="KKY14943.1"/>
    <property type="molecule type" value="Genomic_DNA"/>
</dbReference>
<keyword evidence="7" id="KW-0067">ATP-binding</keyword>
<name>A0A0G2FSS3_PHACM</name>
<feature type="transmembrane region" description="Helical" evidence="11">
    <location>
        <begin position="997"/>
        <end position="1024"/>
    </location>
</feature>
<dbReference type="PROSITE" id="PS00211">
    <property type="entry name" value="ABC_TRANSPORTER_1"/>
    <property type="match status" value="2"/>
</dbReference>
<keyword evidence="8 11" id="KW-1133">Transmembrane helix</keyword>
<feature type="transmembrane region" description="Helical" evidence="11">
    <location>
        <begin position="111"/>
        <end position="135"/>
    </location>
</feature>
<feature type="domain" description="ABC transporter" evidence="12">
    <location>
        <begin position="1120"/>
        <end position="1359"/>
    </location>
</feature>
<feature type="transmembrane region" description="Helical" evidence="11">
    <location>
        <begin position="920"/>
        <end position="940"/>
    </location>
</feature>
<keyword evidence="15" id="KW-1185">Reference proteome</keyword>
<feature type="transmembrane region" description="Helical" evidence="11">
    <location>
        <begin position="321"/>
        <end position="341"/>
    </location>
</feature>
<evidence type="ECO:0000256" key="8">
    <source>
        <dbReference type="ARBA" id="ARBA00022989"/>
    </source>
</evidence>
<evidence type="ECO:0000256" key="3">
    <source>
        <dbReference type="ARBA" id="ARBA00022448"/>
    </source>
</evidence>
<dbReference type="Pfam" id="PF00005">
    <property type="entry name" value="ABC_tran"/>
    <property type="match status" value="2"/>
</dbReference>
<protein>
    <submittedName>
        <fullName evidence="14">Putative abc multidrug transporter</fullName>
    </submittedName>
</protein>
<feature type="transmembrane region" description="Helical" evidence="11">
    <location>
        <begin position="773"/>
        <end position="800"/>
    </location>
</feature>
<feature type="transmembrane region" description="Helical" evidence="11">
    <location>
        <begin position="890"/>
        <end position="914"/>
    </location>
</feature>
<dbReference type="InterPro" id="IPR039421">
    <property type="entry name" value="Type_1_exporter"/>
</dbReference>
<evidence type="ECO:0000256" key="4">
    <source>
        <dbReference type="ARBA" id="ARBA00022692"/>
    </source>
</evidence>
<proteinExistence type="inferred from homology"/>
<dbReference type="Gene3D" id="1.20.1560.10">
    <property type="entry name" value="ABC transporter type 1, transmembrane domain"/>
    <property type="match status" value="2"/>
</dbReference>
<dbReference type="GO" id="GO:0005743">
    <property type="term" value="C:mitochondrial inner membrane"/>
    <property type="evidence" value="ECO:0007669"/>
    <property type="project" value="TreeGrafter"/>
</dbReference>
<comment type="caution">
    <text evidence="14">The sequence shown here is derived from an EMBL/GenBank/DDBJ whole genome shotgun (WGS) entry which is preliminary data.</text>
</comment>
<dbReference type="SUPFAM" id="SSF90123">
    <property type="entry name" value="ABC transporter transmembrane region"/>
    <property type="match status" value="2"/>
</dbReference>
<evidence type="ECO:0000256" key="1">
    <source>
        <dbReference type="ARBA" id="ARBA00004141"/>
    </source>
</evidence>
<feature type="transmembrane region" description="Helical" evidence="11">
    <location>
        <begin position="186"/>
        <end position="205"/>
    </location>
</feature>
<evidence type="ECO:0000313" key="14">
    <source>
        <dbReference type="EMBL" id="KKY14943.1"/>
    </source>
</evidence>
<dbReference type="OrthoDB" id="6500128at2759"/>
<feature type="region of interest" description="Disordered" evidence="10">
    <location>
        <begin position="733"/>
        <end position="752"/>
    </location>
</feature>